<dbReference type="InterPro" id="IPR043128">
    <property type="entry name" value="Rev_trsase/Diguanyl_cyclase"/>
</dbReference>
<dbReference type="SUPFAM" id="SSF55073">
    <property type="entry name" value="Nucleotide cyclase"/>
    <property type="match status" value="1"/>
</dbReference>
<dbReference type="PANTHER" id="PTHR45138:SF9">
    <property type="entry name" value="DIGUANYLATE CYCLASE DGCM-RELATED"/>
    <property type="match status" value="1"/>
</dbReference>
<dbReference type="EMBL" id="QAON01000002">
    <property type="protein sequence ID" value="PTQ90650.1"/>
    <property type="molecule type" value="Genomic_DNA"/>
</dbReference>
<dbReference type="InterPro" id="IPR000160">
    <property type="entry name" value="GGDEF_dom"/>
</dbReference>
<dbReference type="PROSITE" id="PS50887">
    <property type="entry name" value="GGDEF"/>
    <property type="match status" value="1"/>
</dbReference>
<dbReference type="Pfam" id="PF00990">
    <property type="entry name" value="GGDEF"/>
    <property type="match status" value="1"/>
</dbReference>
<sequence length="412" mass="46444">MEQFLELKRKLTLTLSIAIGLSFLIALLISYSVAKVSIHNALVKKELPLIATTVASDLQDDSLGILLNANPTAYQRKYLNAVDYGLDREKLNSILNLYKKAYNHNIYFVDLEGHVIASTRDDGIRKSADIYQLEGLRQIAGQITSSQRGSYEYDYQGERYLLTVRHLPNLNWLLFVDTSEDEALANVRNAFYLNLFICLFVTLAIVGLTHIAINRYQWQLKQKLASMAISDTLTGLANRYSFDIIINHILANAQRNQIPVSLIFIDIDLFRTISHQYGHELGERIIKQMGSLIKNSIRASDVGCRWSDDKFLITLNKCHGEKAQIIAEALRMNIENSILSQELKGVKTTLSIGITQYNPNDNVVSLLERVERALIQAQAEGGNKAVYLKPPHYTPNTMGVKRLALNSAQMQA</sequence>
<keyword evidence="3" id="KW-1133">Transmembrane helix</keyword>
<proteinExistence type="predicted"/>
<organism evidence="5 6">
    <name type="scientific">Agitococcus lubricus</name>
    <dbReference type="NCBI Taxonomy" id="1077255"/>
    <lineage>
        <taxon>Bacteria</taxon>
        <taxon>Pseudomonadati</taxon>
        <taxon>Pseudomonadota</taxon>
        <taxon>Gammaproteobacteria</taxon>
        <taxon>Moraxellales</taxon>
        <taxon>Moraxellaceae</taxon>
        <taxon>Agitococcus</taxon>
    </lineage>
</organism>
<evidence type="ECO:0000313" key="5">
    <source>
        <dbReference type="EMBL" id="PTQ90650.1"/>
    </source>
</evidence>
<reference evidence="5 6" key="1">
    <citation type="submission" date="2018-04" db="EMBL/GenBank/DDBJ databases">
        <title>Genomic Encyclopedia of Archaeal and Bacterial Type Strains, Phase II (KMG-II): from individual species to whole genera.</title>
        <authorList>
            <person name="Goeker M."/>
        </authorList>
    </citation>
    <scope>NUCLEOTIDE SEQUENCE [LARGE SCALE GENOMIC DNA]</scope>
    <source>
        <strain evidence="5 6">DSM 5822</strain>
    </source>
</reference>
<dbReference type="Proteomes" id="UP000244223">
    <property type="component" value="Unassembled WGS sequence"/>
</dbReference>
<evidence type="ECO:0000259" key="4">
    <source>
        <dbReference type="PROSITE" id="PS50887"/>
    </source>
</evidence>
<feature type="domain" description="GGDEF" evidence="4">
    <location>
        <begin position="258"/>
        <end position="390"/>
    </location>
</feature>
<dbReference type="InterPro" id="IPR029787">
    <property type="entry name" value="Nucleotide_cyclase"/>
</dbReference>
<dbReference type="NCBIfam" id="TIGR00254">
    <property type="entry name" value="GGDEF"/>
    <property type="match status" value="1"/>
</dbReference>
<dbReference type="Gene3D" id="3.30.450.20">
    <property type="entry name" value="PAS domain"/>
    <property type="match status" value="1"/>
</dbReference>
<dbReference type="CDD" id="cd01949">
    <property type="entry name" value="GGDEF"/>
    <property type="match status" value="1"/>
</dbReference>
<dbReference type="GO" id="GO:0052621">
    <property type="term" value="F:diguanylate cyclase activity"/>
    <property type="evidence" value="ECO:0007669"/>
    <property type="project" value="UniProtKB-EC"/>
</dbReference>
<dbReference type="InterPro" id="IPR050469">
    <property type="entry name" value="Diguanylate_Cyclase"/>
</dbReference>
<dbReference type="EC" id="2.7.7.65" evidence="1"/>
<feature type="transmembrane region" description="Helical" evidence="3">
    <location>
        <begin position="191"/>
        <end position="213"/>
    </location>
</feature>
<dbReference type="Gene3D" id="3.30.70.270">
    <property type="match status" value="1"/>
</dbReference>
<evidence type="ECO:0000256" key="1">
    <source>
        <dbReference type="ARBA" id="ARBA00012528"/>
    </source>
</evidence>
<dbReference type="PANTHER" id="PTHR45138">
    <property type="entry name" value="REGULATORY COMPONENTS OF SENSORY TRANSDUCTION SYSTEM"/>
    <property type="match status" value="1"/>
</dbReference>
<keyword evidence="3" id="KW-0472">Membrane</keyword>
<comment type="caution">
    <text evidence="5">The sequence shown here is derived from an EMBL/GenBank/DDBJ whole genome shotgun (WGS) entry which is preliminary data.</text>
</comment>
<dbReference type="AlphaFoldDB" id="A0A2T5J2A9"/>
<evidence type="ECO:0000313" key="6">
    <source>
        <dbReference type="Proteomes" id="UP000244223"/>
    </source>
</evidence>
<comment type="catalytic activity">
    <reaction evidence="2">
        <text>2 GTP = 3',3'-c-di-GMP + 2 diphosphate</text>
        <dbReference type="Rhea" id="RHEA:24898"/>
        <dbReference type="ChEBI" id="CHEBI:33019"/>
        <dbReference type="ChEBI" id="CHEBI:37565"/>
        <dbReference type="ChEBI" id="CHEBI:58805"/>
        <dbReference type="EC" id="2.7.7.65"/>
    </reaction>
</comment>
<accession>A0A2T5J2A9</accession>
<dbReference type="SMART" id="SM00267">
    <property type="entry name" value="GGDEF"/>
    <property type="match status" value="1"/>
</dbReference>
<keyword evidence="6" id="KW-1185">Reference proteome</keyword>
<gene>
    <name evidence="5" type="ORF">C8N29_10249</name>
</gene>
<evidence type="ECO:0000256" key="3">
    <source>
        <dbReference type="SAM" id="Phobius"/>
    </source>
</evidence>
<evidence type="ECO:0000256" key="2">
    <source>
        <dbReference type="ARBA" id="ARBA00034247"/>
    </source>
</evidence>
<keyword evidence="3" id="KW-0812">Transmembrane</keyword>
<protein>
    <recommendedName>
        <fullName evidence="1">diguanylate cyclase</fullName>
        <ecNumber evidence="1">2.7.7.65</ecNumber>
    </recommendedName>
</protein>
<name>A0A2T5J2A9_9GAMM</name>